<proteinExistence type="predicted"/>
<evidence type="ECO:0000313" key="3">
    <source>
        <dbReference type="EMBL" id="EGO61424.1"/>
    </source>
</evidence>
<dbReference type="PANTHER" id="PTHR47706">
    <property type="entry name" value="NMRA-LIKE FAMILY PROTEIN"/>
    <property type="match status" value="1"/>
</dbReference>
<keyword evidence="4" id="KW-1185">Reference proteome</keyword>
<dbReference type="AlphaFoldDB" id="F8MD79"/>
<dbReference type="OrthoDB" id="419598at2759"/>
<evidence type="ECO:0008006" key="5">
    <source>
        <dbReference type="Google" id="ProtNLM"/>
    </source>
</evidence>
<protein>
    <recommendedName>
        <fullName evidence="5">NmrA-like domain-containing protein</fullName>
    </recommendedName>
</protein>
<sequence>MYGRQTILEMIRKALWWRNPVWDVIGLSLPTSIFTSLLLAPSWCAVPLGCCRQGLRFCKVSQHPASMMRIAIAGGGSFAYILAQEISKSAHPPHPEFEENLPSCQLALVDYQNVEDLHYVLRGVDLLISTISNNEQLNLIDAARRARVRCFVPSEFEGPLSQRPPANSIDPLDNRGSRAALDLLESWSQSRSHRMNYTVFSCGIFMERFARGGLQPWGIGTQLGLMGPMPTCDYLVNIEQGTAEVVERDAQGRMAYVAMTSMYDVARFVAAAVELTGVGALGLPLERWPREWRVRGDCMAVGEVVRVCEAVRGAQFSVTRRSYQEAEAWANECQLAGDVATSFYYQRLLQTANGRYCIRSTNLGELVNQSERTAFQPMRFRTWLEQVWGRVL</sequence>
<dbReference type="SUPFAM" id="SSF51735">
    <property type="entry name" value="NAD(P)-binding Rossmann-fold domains"/>
    <property type="match status" value="1"/>
</dbReference>
<dbReference type="KEGG" id="nte:NEUTE1DRAFT98541"/>
<evidence type="ECO:0000256" key="2">
    <source>
        <dbReference type="ARBA" id="ARBA00023002"/>
    </source>
</evidence>
<dbReference type="EMBL" id="GL891302">
    <property type="protein sequence ID" value="EGO61424.1"/>
    <property type="molecule type" value="Genomic_DNA"/>
</dbReference>
<organism evidence="3 4">
    <name type="scientific">Neurospora tetrasperma (strain FGSC 2508 / ATCC MYA-4615 / P0657)</name>
    <dbReference type="NCBI Taxonomy" id="510951"/>
    <lineage>
        <taxon>Eukaryota</taxon>
        <taxon>Fungi</taxon>
        <taxon>Dikarya</taxon>
        <taxon>Ascomycota</taxon>
        <taxon>Pezizomycotina</taxon>
        <taxon>Sordariomycetes</taxon>
        <taxon>Sordariomycetidae</taxon>
        <taxon>Sordariales</taxon>
        <taxon>Sordariaceae</taxon>
        <taxon>Neurospora</taxon>
    </lineage>
</organism>
<dbReference type="InterPro" id="IPR036291">
    <property type="entry name" value="NAD(P)-bd_dom_sf"/>
</dbReference>
<dbReference type="PANTHER" id="PTHR47706:SF5">
    <property type="entry name" value="ISOFLAVONE REDUCTASE"/>
    <property type="match status" value="1"/>
</dbReference>
<accession>F8MD79</accession>
<dbReference type="GeneID" id="20831856"/>
<keyword evidence="1" id="KW-0521">NADP</keyword>
<dbReference type="Gene3D" id="3.40.50.720">
    <property type="entry name" value="NAD(P)-binding Rossmann-like Domain"/>
    <property type="match status" value="1"/>
</dbReference>
<dbReference type="Proteomes" id="UP000008065">
    <property type="component" value="Unassembled WGS sequence"/>
</dbReference>
<dbReference type="HOGENOM" id="CLU_044876_4_0_1"/>
<dbReference type="RefSeq" id="XP_009848484.1">
    <property type="nucleotide sequence ID" value="XM_009850182.1"/>
</dbReference>
<reference evidence="4" key="1">
    <citation type="journal article" date="2011" name="Genetics">
        <title>Massive changes in genome architecture accompany the transition to self-fertility in the filamentous fungus Neurospora tetrasperma.</title>
        <authorList>
            <person name="Ellison C.E."/>
            <person name="Stajich J.E."/>
            <person name="Jacobson D.J."/>
            <person name="Natvig D.O."/>
            <person name="Lapidus A."/>
            <person name="Foster B."/>
            <person name="Aerts A."/>
            <person name="Riley R."/>
            <person name="Lindquist E.A."/>
            <person name="Grigoriev I.V."/>
            <person name="Taylor J.W."/>
        </authorList>
    </citation>
    <scope>NUCLEOTIDE SEQUENCE [LARGE SCALE GENOMIC DNA]</scope>
    <source>
        <strain evidence="4">FGSC 2508 / P0657</strain>
    </source>
</reference>
<dbReference type="InterPro" id="IPR051609">
    <property type="entry name" value="NmrA/Isoflavone_reductase-like"/>
</dbReference>
<evidence type="ECO:0000256" key="1">
    <source>
        <dbReference type="ARBA" id="ARBA00022857"/>
    </source>
</evidence>
<dbReference type="VEuPathDB" id="FungiDB:NEUTE1DRAFT_98541"/>
<name>F8MD79_NEUT8</name>
<gene>
    <name evidence="3" type="ORF">NEUTE1DRAFT_98541</name>
</gene>
<keyword evidence="2" id="KW-0560">Oxidoreductase</keyword>
<dbReference type="GO" id="GO:0016491">
    <property type="term" value="F:oxidoreductase activity"/>
    <property type="evidence" value="ECO:0007669"/>
    <property type="project" value="UniProtKB-KW"/>
</dbReference>
<evidence type="ECO:0000313" key="4">
    <source>
        <dbReference type="Proteomes" id="UP000008065"/>
    </source>
</evidence>